<evidence type="ECO:0008006" key="8">
    <source>
        <dbReference type="Google" id="ProtNLM"/>
    </source>
</evidence>
<feature type="transmembrane region" description="Helical" evidence="5">
    <location>
        <begin position="20"/>
        <end position="41"/>
    </location>
</feature>
<keyword evidence="4 5" id="KW-0472">Membrane</keyword>
<reference evidence="6" key="1">
    <citation type="journal article" date="2014" name="Int. J. Syst. Evol. Microbiol.">
        <title>Complete genome sequence of Corynebacterium casei LMG S-19264T (=DSM 44701T), isolated from a smear-ripened cheese.</title>
        <authorList>
            <consortium name="US DOE Joint Genome Institute (JGI-PGF)"/>
            <person name="Walter F."/>
            <person name="Albersmeier A."/>
            <person name="Kalinowski J."/>
            <person name="Ruckert C."/>
        </authorList>
    </citation>
    <scope>NUCLEOTIDE SEQUENCE</scope>
    <source>
        <strain evidence="6">CGMCC 4.3508</strain>
    </source>
</reference>
<dbReference type="GO" id="GO:0016020">
    <property type="term" value="C:membrane"/>
    <property type="evidence" value="ECO:0007669"/>
    <property type="project" value="UniProtKB-SubCell"/>
</dbReference>
<comment type="caution">
    <text evidence="6">The sequence shown here is derived from an EMBL/GenBank/DDBJ whole genome shotgun (WGS) entry which is preliminary data.</text>
</comment>
<comment type="subcellular location">
    <subcellularLocation>
        <location evidence="1">Membrane</location>
        <topology evidence="1">Multi-pass membrane protein</topology>
    </subcellularLocation>
</comment>
<organism evidence="6 7">
    <name type="scientific">Nocardia jinanensis</name>
    <dbReference type="NCBI Taxonomy" id="382504"/>
    <lineage>
        <taxon>Bacteria</taxon>
        <taxon>Bacillati</taxon>
        <taxon>Actinomycetota</taxon>
        <taxon>Actinomycetes</taxon>
        <taxon>Mycobacteriales</taxon>
        <taxon>Nocardiaceae</taxon>
        <taxon>Nocardia</taxon>
    </lineage>
</organism>
<dbReference type="Pfam" id="PF13564">
    <property type="entry name" value="DoxX_2"/>
    <property type="match status" value="1"/>
</dbReference>
<accession>A0A917VP46</accession>
<evidence type="ECO:0000256" key="4">
    <source>
        <dbReference type="ARBA" id="ARBA00023136"/>
    </source>
</evidence>
<keyword evidence="3 5" id="KW-1133">Transmembrane helix</keyword>
<evidence type="ECO:0000313" key="6">
    <source>
        <dbReference type="EMBL" id="GGL00907.1"/>
    </source>
</evidence>
<protein>
    <recommendedName>
        <fullName evidence="8">DoxX family protein</fullName>
    </recommendedName>
</protein>
<evidence type="ECO:0000313" key="7">
    <source>
        <dbReference type="Proteomes" id="UP000638263"/>
    </source>
</evidence>
<evidence type="ECO:0000256" key="2">
    <source>
        <dbReference type="ARBA" id="ARBA00022692"/>
    </source>
</evidence>
<reference evidence="6" key="2">
    <citation type="submission" date="2020-09" db="EMBL/GenBank/DDBJ databases">
        <authorList>
            <person name="Sun Q."/>
            <person name="Zhou Y."/>
        </authorList>
    </citation>
    <scope>NUCLEOTIDE SEQUENCE</scope>
    <source>
        <strain evidence="6">CGMCC 4.3508</strain>
    </source>
</reference>
<name>A0A917VP46_9NOCA</name>
<keyword evidence="2 5" id="KW-0812">Transmembrane</keyword>
<keyword evidence="7" id="KW-1185">Reference proteome</keyword>
<evidence type="ECO:0000256" key="5">
    <source>
        <dbReference type="SAM" id="Phobius"/>
    </source>
</evidence>
<gene>
    <name evidence="6" type="ORF">GCM10011588_14440</name>
</gene>
<dbReference type="EMBL" id="BMMH01000002">
    <property type="protein sequence ID" value="GGL00907.1"/>
    <property type="molecule type" value="Genomic_DNA"/>
</dbReference>
<evidence type="ECO:0000256" key="1">
    <source>
        <dbReference type="ARBA" id="ARBA00004141"/>
    </source>
</evidence>
<feature type="transmembrane region" description="Helical" evidence="5">
    <location>
        <begin position="118"/>
        <end position="137"/>
    </location>
</feature>
<feature type="transmembrane region" description="Helical" evidence="5">
    <location>
        <begin position="88"/>
        <end position="106"/>
    </location>
</feature>
<sequence length="142" mass="15091">MVSLRPTFRETQELVMTIVLWIATGLLATLALFGGITKAFVPRAKLSASPGGEWTANASDGFVKSLGVLQILAAAGLILPAVLDIAPVMVPVTAVCWVLLMAGAMITHGRLAEYKFVVLNSVYLALAAFIAWGRFVVEPFTS</sequence>
<feature type="transmembrane region" description="Helical" evidence="5">
    <location>
        <begin position="62"/>
        <end position="82"/>
    </location>
</feature>
<dbReference type="AlphaFoldDB" id="A0A917VP46"/>
<evidence type="ECO:0000256" key="3">
    <source>
        <dbReference type="ARBA" id="ARBA00022989"/>
    </source>
</evidence>
<proteinExistence type="predicted"/>
<dbReference type="Proteomes" id="UP000638263">
    <property type="component" value="Unassembled WGS sequence"/>
</dbReference>
<dbReference type="InterPro" id="IPR032808">
    <property type="entry name" value="DoxX"/>
</dbReference>